<evidence type="ECO:0000259" key="6">
    <source>
        <dbReference type="Pfam" id="PF22594"/>
    </source>
</evidence>
<dbReference type="PANTHER" id="PTHR23115">
    <property type="entry name" value="TRANSLATION FACTOR"/>
    <property type="match status" value="1"/>
</dbReference>
<keyword evidence="2" id="KW-0547">Nucleotide-binding</keyword>
<evidence type="ECO:0000256" key="4">
    <source>
        <dbReference type="SAM" id="MobiDB-lite"/>
    </source>
</evidence>
<dbReference type="FunFam" id="2.40.30.10:FF:000115">
    <property type="entry name" value="Eukaryotic translation elongation factor 1 alpha"/>
    <property type="match status" value="1"/>
</dbReference>
<protein>
    <submittedName>
        <fullName evidence="7">Elongation factor 1-alpha</fullName>
    </submittedName>
</protein>
<dbReference type="InterPro" id="IPR050100">
    <property type="entry name" value="TRAFAC_GTPase_members"/>
</dbReference>
<dbReference type="Pfam" id="PF22594">
    <property type="entry name" value="GTP-eEF1A_C"/>
    <property type="match status" value="1"/>
</dbReference>
<dbReference type="EMBL" id="LSRX01000016">
    <property type="protein sequence ID" value="OLQ14341.1"/>
    <property type="molecule type" value="Genomic_DNA"/>
</dbReference>
<dbReference type="OrthoDB" id="342024at2759"/>
<accession>A0A1Q9F3U3</accession>
<dbReference type="Gene3D" id="3.40.50.300">
    <property type="entry name" value="P-loop containing nucleotide triphosphate hydrolases"/>
    <property type="match status" value="1"/>
</dbReference>
<dbReference type="Gene3D" id="2.40.30.10">
    <property type="entry name" value="Translation factors"/>
    <property type="match status" value="2"/>
</dbReference>
<evidence type="ECO:0000256" key="1">
    <source>
        <dbReference type="ARBA" id="ARBA00007249"/>
    </source>
</evidence>
<dbReference type="Proteomes" id="UP000186817">
    <property type="component" value="Unassembled WGS sequence"/>
</dbReference>
<evidence type="ECO:0000259" key="5">
    <source>
        <dbReference type="Pfam" id="PF00009"/>
    </source>
</evidence>
<dbReference type="GO" id="GO:0005525">
    <property type="term" value="F:GTP binding"/>
    <property type="evidence" value="ECO:0007669"/>
    <property type="project" value="UniProtKB-KW"/>
</dbReference>
<sequence length="767" mass="82404">MEKAKEQYGTSSAVEAMAKKFKEHRATDWEMNEKIFYTECYHYIVCDPLENQSFIKNYVAGAGDSDAALLVMPVDSLDSAMEQATEHARLLWNLQVKQVAVLVNKMDKVDYKKESFDEAVAKIKVMMKGAGWPPKFLEDKLVFVPISALKGDNLLKPSGNMTWWAGQEVGPDKAQVQCMLDYFDKAVKPPRSEPDAPLRMLVNGVYKIKGVGDVIKGRVEQGTVKPKMAVMLPPTHVPGVNPCDGNVFSIEMCHKSVDEAVPGNIVALNVKGLEHTNAPRAGDVMVSQTDTELTATKKFDAQLYVLALSEEIRVGTSLTCLMRCGRAQGKVSAIKWKIAPGEGRTENPESIQGRGAACCSIELDTALVCDTRSVCEPTSRVAFMANGKPVMFGALLAALESLPGQALGFEVAALRASFVLVQRQLLGEPGDSDLLAELGQWGDSVLGPGVRSGMLASLGLPPLQRFWEAPPAEPPRAAWRGDLFDDGPQGVPPLPRASQGPREPANRQMSLEGFRDGPAGPDMDFDEEPPEDRFADPRADVKDEPPPPRRPAARAQRPPPQEDVWGGRSLGDALAPKQKPATPSGGSTTGCGGSSASSVRSGAKSAPSGASNADPGRSPEWIMSWVRSLPESHVPEKTREHLADLIAENQLDGRAFSDYVQKVPPEVCAPKHAMKLKAAWSNVLKEAEVAEIAAACAAASRPTQKAHSGICHPLMTSSIGDDDRRLTAGPYLGGSRLLRGDGAGCCNKNLLQLMTAVKAGRMPAPGP</sequence>
<feature type="domain" description="Tr-type G" evidence="5">
    <location>
        <begin position="35"/>
        <end position="155"/>
    </location>
</feature>
<evidence type="ECO:0000256" key="2">
    <source>
        <dbReference type="ARBA" id="ARBA00022741"/>
    </source>
</evidence>
<dbReference type="SUPFAM" id="SSF52540">
    <property type="entry name" value="P-loop containing nucleoside triphosphate hydrolases"/>
    <property type="match status" value="1"/>
</dbReference>
<feature type="compositionally biased region" description="Low complexity" evidence="4">
    <location>
        <begin position="467"/>
        <end position="480"/>
    </location>
</feature>
<dbReference type="SUPFAM" id="SSF50465">
    <property type="entry name" value="EF-Tu/eEF-1alpha/eIF2-gamma C-terminal domain"/>
    <property type="match status" value="1"/>
</dbReference>
<comment type="caution">
    <text evidence="7">The sequence shown here is derived from an EMBL/GenBank/DDBJ whole genome shotgun (WGS) entry which is preliminary data.</text>
</comment>
<dbReference type="AlphaFoldDB" id="A0A1Q9F3U3"/>
<dbReference type="InterPro" id="IPR009001">
    <property type="entry name" value="Transl_elong_EF1A/Init_IF2_C"/>
</dbReference>
<dbReference type="Pfam" id="PF00009">
    <property type="entry name" value="GTP_EFTU"/>
    <property type="match status" value="1"/>
</dbReference>
<proteinExistence type="inferred from homology"/>
<dbReference type="InterPro" id="IPR027417">
    <property type="entry name" value="P-loop_NTPase"/>
</dbReference>
<keyword evidence="7" id="KW-0648">Protein biosynthesis</keyword>
<feature type="compositionally biased region" description="Basic and acidic residues" evidence="4">
    <location>
        <begin position="531"/>
        <end position="547"/>
    </location>
</feature>
<feature type="region of interest" description="Disordered" evidence="4">
    <location>
        <begin position="467"/>
        <end position="618"/>
    </location>
</feature>
<gene>
    <name evidence="7" type="primary">tuf</name>
    <name evidence="7" type="ORF">AK812_SmicGene1564</name>
</gene>
<dbReference type="GO" id="GO:0003746">
    <property type="term" value="F:translation elongation factor activity"/>
    <property type="evidence" value="ECO:0007669"/>
    <property type="project" value="UniProtKB-KW"/>
</dbReference>
<organism evidence="7 8">
    <name type="scientific">Symbiodinium microadriaticum</name>
    <name type="common">Dinoflagellate</name>
    <name type="synonym">Zooxanthella microadriatica</name>
    <dbReference type="NCBI Taxonomy" id="2951"/>
    <lineage>
        <taxon>Eukaryota</taxon>
        <taxon>Sar</taxon>
        <taxon>Alveolata</taxon>
        <taxon>Dinophyceae</taxon>
        <taxon>Suessiales</taxon>
        <taxon>Symbiodiniaceae</taxon>
        <taxon>Symbiodinium</taxon>
    </lineage>
</organism>
<feature type="compositionally biased region" description="Low complexity" evidence="4">
    <location>
        <begin position="594"/>
        <end position="606"/>
    </location>
</feature>
<comment type="similarity">
    <text evidence="1">Belongs to the TRAFAC class translation factor GTPase superfamily. Classic translation factor GTPase family. EF-Tu/EF-1A subfamily.</text>
</comment>
<feature type="domain" description="GTP-eEF1A C-terminal" evidence="6">
    <location>
        <begin position="298"/>
        <end position="394"/>
    </location>
</feature>
<keyword evidence="7" id="KW-0251">Elongation factor</keyword>
<dbReference type="InterPro" id="IPR054696">
    <property type="entry name" value="GTP-eEF1A_C"/>
</dbReference>
<evidence type="ECO:0000313" key="7">
    <source>
        <dbReference type="EMBL" id="OLQ14341.1"/>
    </source>
</evidence>
<name>A0A1Q9F3U3_SYMMI</name>
<dbReference type="InterPro" id="IPR000795">
    <property type="entry name" value="T_Tr_GTP-bd_dom"/>
</dbReference>
<evidence type="ECO:0000256" key="3">
    <source>
        <dbReference type="ARBA" id="ARBA00023134"/>
    </source>
</evidence>
<dbReference type="InterPro" id="IPR009000">
    <property type="entry name" value="Transl_B-barrel_sf"/>
</dbReference>
<keyword evidence="8" id="KW-1185">Reference proteome</keyword>
<dbReference type="SUPFAM" id="SSF50447">
    <property type="entry name" value="Translation proteins"/>
    <property type="match status" value="1"/>
</dbReference>
<reference evidence="7 8" key="1">
    <citation type="submission" date="2016-02" db="EMBL/GenBank/DDBJ databases">
        <title>Genome analysis of coral dinoflagellate symbionts highlights evolutionary adaptations to a symbiotic lifestyle.</title>
        <authorList>
            <person name="Aranda M."/>
            <person name="Li Y."/>
            <person name="Liew Y.J."/>
            <person name="Baumgarten S."/>
            <person name="Simakov O."/>
            <person name="Wilson M."/>
            <person name="Piel J."/>
            <person name="Ashoor H."/>
            <person name="Bougouffa S."/>
            <person name="Bajic V.B."/>
            <person name="Ryu T."/>
            <person name="Ravasi T."/>
            <person name="Bayer T."/>
            <person name="Micklem G."/>
            <person name="Kim H."/>
            <person name="Bhak J."/>
            <person name="Lajeunesse T.C."/>
            <person name="Voolstra C.R."/>
        </authorList>
    </citation>
    <scope>NUCLEOTIDE SEQUENCE [LARGE SCALE GENOMIC DNA]</scope>
    <source>
        <strain evidence="7 8">CCMP2467</strain>
    </source>
</reference>
<dbReference type="GO" id="GO:0003924">
    <property type="term" value="F:GTPase activity"/>
    <property type="evidence" value="ECO:0007669"/>
    <property type="project" value="InterPro"/>
</dbReference>
<evidence type="ECO:0000313" key="8">
    <source>
        <dbReference type="Proteomes" id="UP000186817"/>
    </source>
</evidence>
<keyword evidence="3" id="KW-0342">GTP-binding</keyword>